<keyword evidence="2" id="KW-1185">Reference proteome</keyword>
<accession>A0A9P6DCN3</accession>
<protein>
    <submittedName>
        <fullName evidence="1">Uncharacterized protein</fullName>
    </submittedName>
</protein>
<sequence>MALDSSPSKTQVMPIDLARPVISLAENVSTSMSALYSLHAALFNVYEESSPEVLKFIDFKQKITSGWEQWATLLQQFMGFARDYVSVCHSLQLDTFVENSASANAILSSAQRIRREMADNQQAYEGLIRQFSSLATSFGREFSDTNSGVNGATPGLQRLRLFQATPHRGISEAYVASVRVLNESNIPIRDISIFWEDLTAHLSKIARSSNLISKMNQELYFQRQISTWTSFHDTLARVVESILSSCDASVVSPINQSHQWKKLIGRMWPKRRLSPGLPSPAQPNSMTPSGVSSVEAAESPQILMNPNKFDVQAITDTMSTVHACLHALLVRDTLRRNFRKGRFRVKDRLLRQISTYFDSLPDVDEAAFCGVATCQYVQKLLEAPEKRSVVEEIRDAALLMADTTGATLLQYERIYPILRALEQEISRKQAGKKANNILPKESIPLHDLESVPSRVLLAYTGVKLNQLILQQQQFRMYWGHLALDAERFNSELDVDTNGVSDGWRIQEQHLRSYDKARRAMDFATTNSSPKHDWLRSLKSFSWKRRKTVDDVGPAASESNTHG</sequence>
<organism evidence="1 2">
    <name type="scientific">Pleurotus eryngii</name>
    <name type="common">Boletus of the steppes</name>
    <dbReference type="NCBI Taxonomy" id="5323"/>
    <lineage>
        <taxon>Eukaryota</taxon>
        <taxon>Fungi</taxon>
        <taxon>Dikarya</taxon>
        <taxon>Basidiomycota</taxon>
        <taxon>Agaricomycotina</taxon>
        <taxon>Agaricomycetes</taxon>
        <taxon>Agaricomycetidae</taxon>
        <taxon>Agaricales</taxon>
        <taxon>Pleurotineae</taxon>
        <taxon>Pleurotaceae</taxon>
        <taxon>Pleurotus</taxon>
    </lineage>
</organism>
<dbReference type="EMBL" id="MU154630">
    <property type="protein sequence ID" value="KAF9490928.1"/>
    <property type="molecule type" value="Genomic_DNA"/>
</dbReference>
<evidence type="ECO:0000313" key="1">
    <source>
        <dbReference type="EMBL" id="KAF9490928.1"/>
    </source>
</evidence>
<dbReference type="OrthoDB" id="2927481at2759"/>
<dbReference type="Proteomes" id="UP000807025">
    <property type="component" value="Unassembled WGS sequence"/>
</dbReference>
<dbReference type="AlphaFoldDB" id="A0A9P6DCN3"/>
<comment type="caution">
    <text evidence="1">The sequence shown here is derived from an EMBL/GenBank/DDBJ whole genome shotgun (WGS) entry which is preliminary data.</text>
</comment>
<evidence type="ECO:0000313" key="2">
    <source>
        <dbReference type="Proteomes" id="UP000807025"/>
    </source>
</evidence>
<name>A0A9P6DCN3_PLEER</name>
<proteinExistence type="predicted"/>
<reference evidence="1" key="1">
    <citation type="submission" date="2020-11" db="EMBL/GenBank/DDBJ databases">
        <authorList>
            <consortium name="DOE Joint Genome Institute"/>
            <person name="Ahrendt S."/>
            <person name="Riley R."/>
            <person name="Andreopoulos W."/>
            <person name="Labutti K."/>
            <person name="Pangilinan J."/>
            <person name="Ruiz-Duenas F.J."/>
            <person name="Barrasa J.M."/>
            <person name="Sanchez-Garcia M."/>
            <person name="Camarero S."/>
            <person name="Miyauchi S."/>
            <person name="Serrano A."/>
            <person name="Linde D."/>
            <person name="Babiker R."/>
            <person name="Drula E."/>
            <person name="Ayuso-Fernandez I."/>
            <person name="Pacheco R."/>
            <person name="Padilla G."/>
            <person name="Ferreira P."/>
            <person name="Barriuso J."/>
            <person name="Kellner H."/>
            <person name="Castanera R."/>
            <person name="Alfaro M."/>
            <person name="Ramirez L."/>
            <person name="Pisabarro A.G."/>
            <person name="Kuo A."/>
            <person name="Tritt A."/>
            <person name="Lipzen A."/>
            <person name="He G."/>
            <person name="Yan M."/>
            <person name="Ng V."/>
            <person name="Cullen D."/>
            <person name="Martin F."/>
            <person name="Rosso M.-N."/>
            <person name="Henrissat B."/>
            <person name="Hibbett D."/>
            <person name="Martinez A.T."/>
            <person name="Grigoriev I.V."/>
        </authorList>
    </citation>
    <scope>NUCLEOTIDE SEQUENCE</scope>
    <source>
        <strain evidence="1">ATCC 90797</strain>
    </source>
</reference>
<gene>
    <name evidence="1" type="ORF">BDN71DRAFT_1510835</name>
</gene>